<name>A0ABQ9TQP4_SAGOE</name>
<evidence type="ECO:0000313" key="3">
    <source>
        <dbReference type="Proteomes" id="UP001266305"/>
    </source>
</evidence>
<reference evidence="2 3" key="1">
    <citation type="submission" date="2023-05" db="EMBL/GenBank/DDBJ databases">
        <title>B98-5 Cell Line De Novo Hybrid Assembly: An Optical Mapping Approach.</title>
        <authorList>
            <person name="Kananen K."/>
            <person name="Auerbach J.A."/>
            <person name="Kautto E."/>
            <person name="Blachly J.S."/>
        </authorList>
    </citation>
    <scope>NUCLEOTIDE SEQUENCE [LARGE SCALE GENOMIC DNA]</scope>
    <source>
        <strain evidence="2">B95-8</strain>
        <tissue evidence="2">Cell line</tissue>
    </source>
</reference>
<dbReference type="Proteomes" id="UP001266305">
    <property type="component" value="Unassembled WGS sequence"/>
</dbReference>
<feature type="non-terminal residue" evidence="2">
    <location>
        <position position="1"/>
    </location>
</feature>
<evidence type="ECO:0000313" key="2">
    <source>
        <dbReference type="EMBL" id="KAK2087103.1"/>
    </source>
</evidence>
<dbReference type="EMBL" id="JASSZA010000019">
    <property type="protein sequence ID" value="KAK2087103.1"/>
    <property type="molecule type" value="Genomic_DNA"/>
</dbReference>
<protein>
    <submittedName>
        <fullName evidence="2">Uncharacterized protein</fullName>
    </submittedName>
</protein>
<organism evidence="2 3">
    <name type="scientific">Saguinus oedipus</name>
    <name type="common">Cotton-top tamarin</name>
    <name type="synonym">Oedipomidas oedipus</name>
    <dbReference type="NCBI Taxonomy" id="9490"/>
    <lineage>
        <taxon>Eukaryota</taxon>
        <taxon>Metazoa</taxon>
        <taxon>Chordata</taxon>
        <taxon>Craniata</taxon>
        <taxon>Vertebrata</taxon>
        <taxon>Euteleostomi</taxon>
        <taxon>Mammalia</taxon>
        <taxon>Eutheria</taxon>
        <taxon>Euarchontoglires</taxon>
        <taxon>Primates</taxon>
        <taxon>Haplorrhini</taxon>
        <taxon>Platyrrhini</taxon>
        <taxon>Cebidae</taxon>
        <taxon>Callitrichinae</taxon>
        <taxon>Saguinus</taxon>
    </lineage>
</organism>
<accession>A0ABQ9TQP4</accession>
<gene>
    <name evidence="2" type="ORF">P7K49_033010</name>
</gene>
<proteinExistence type="predicted"/>
<keyword evidence="3" id="KW-1185">Reference proteome</keyword>
<comment type="caution">
    <text evidence="2">The sequence shown here is derived from an EMBL/GenBank/DDBJ whole genome shotgun (WGS) entry which is preliminary data.</text>
</comment>
<sequence>RAHQHRTARPPRATIGWEQTPASPLHWQTGLDTPAPTHVPADRLRSHWRRRTPAKLLATNPTAAGPRIDKGPSGPAQRPQ</sequence>
<feature type="non-terminal residue" evidence="2">
    <location>
        <position position="80"/>
    </location>
</feature>
<feature type="region of interest" description="Disordered" evidence="1">
    <location>
        <begin position="51"/>
        <end position="80"/>
    </location>
</feature>
<feature type="region of interest" description="Disordered" evidence="1">
    <location>
        <begin position="1"/>
        <end position="38"/>
    </location>
</feature>
<evidence type="ECO:0000256" key="1">
    <source>
        <dbReference type="SAM" id="MobiDB-lite"/>
    </source>
</evidence>